<feature type="region of interest" description="Disordered" evidence="7">
    <location>
        <begin position="505"/>
        <end position="525"/>
    </location>
</feature>
<keyword evidence="2 6" id="KW-0121">Carboxypeptidase</keyword>
<organism evidence="8 9">
    <name type="scientific">Rhizodiscina lignyota</name>
    <dbReference type="NCBI Taxonomy" id="1504668"/>
    <lineage>
        <taxon>Eukaryota</taxon>
        <taxon>Fungi</taxon>
        <taxon>Dikarya</taxon>
        <taxon>Ascomycota</taxon>
        <taxon>Pezizomycotina</taxon>
        <taxon>Dothideomycetes</taxon>
        <taxon>Pleosporomycetidae</taxon>
        <taxon>Aulographales</taxon>
        <taxon>Rhizodiscinaceae</taxon>
        <taxon>Rhizodiscina</taxon>
    </lineage>
</organism>
<evidence type="ECO:0000256" key="2">
    <source>
        <dbReference type="ARBA" id="ARBA00022645"/>
    </source>
</evidence>
<dbReference type="GO" id="GO:0004185">
    <property type="term" value="F:serine-type carboxypeptidase activity"/>
    <property type="evidence" value="ECO:0007669"/>
    <property type="project" value="UniProtKB-UniRule"/>
</dbReference>
<reference evidence="8" key="1">
    <citation type="journal article" date="2020" name="Stud. Mycol.">
        <title>101 Dothideomycetes genomes: a test case for predicting lifestyles and emergence of pathogens.</title>
        <authorList>
            <person name="Haridas S."/>
            <person name="Albert R."/>
            <person name="Binder M."/>
            <person name="Bloem J."/>
            <person name="Labutti K."/>
            <person name="Salamov A."/>
            <person name="Andreopoulos B."/>
            <person name="Baker S."/>
            <person name="Barry K."/>
            <person name="Bills G."/>
            <person name="Bluhm B."/>
            <person name="Cannon C."/>
            <person name="Castanera R."/>
            <person name="Culley D."/>
            <person name="Daum C."/>
            <person name="Ezra D."/>
            <person name="Gonzalez J."/>
            <person name="Henrissat B."/>
            <person name="Kuo A."/>
            <person name="Liang C."/>
            <person name="Lipzen A."/>
            <person name="Lutzoni F."/>
            <person name="Magnuson J."/>
            <person name="Mondo S."/>
            <person name="Nolan M."/>
            <person name="Ohm R."/>
            <person name="Pangilinan J."/>
            <person name="Park H.-J."/>
            <person name="Ramirez L."/>
            <person name="Alfaro M."/>
            <person name="Sun H."/>
            <person name="Tritt A."/>
            <person name="Yoshinaga Y."/>
            <person name="Zwiers L.-H."/>
            <person name="Turgeon B."/>
            <person name="Goodwin S."/>
            <person name="Spatafora J."/>
            <person name="Crous P."/>
            <person name="Grigoriev I."/>
        </authorList>
    </citation>
    <scope>NUCLEOTIDE SEQUENCE</scope>
    <source>
        <strain evidence="8">CBS 133067</strain>
    </source>
</reference>
<evidence type="ECO:0000256" key="7">
    <source>
        <dbReference type="SAM" id="MobiDB-lite"/>
    </source>
</evidence>
<proteinExistence type="inferred from homology"/>
<dbReference type="Pfam" id="PF00450">
    <property type="entry name" value="Peptidase_S10"/>
    <property type="match status" value="1"/>
</dbReference>
<name>A0A9P4I0U8_9PEZI</name>
<dbReference type="GO" id="GO:0006508">
    <property type="term" value="P:proteolysis"/>
    <property type="evidence" value="ECO:0007669"/>
    <property type="project" value="UniProtKB-KW"/>
</dbReference>
<feature type="chain" id="PRO_5040532359" description="Carboxypeptidase" evidence="6">
    <location>
        <begin position="20"/>
        <end position="525"/>
    </location>
</feature>
<gene>
    <name evidence="8" type="ORF">NA57DRAFT_49291</name>
</gene>
<sequence>MLASLLFLLASSSLGATLSLQPRGVPANATGVKTIKSPSGATVRYKEPGICETMPGVKSYAGYVSLNATTNMFFWFFEARHNPHEAPFSIWLNGGPGSDSLLGLFQENGPCHITENITAQWNPYSWNEVSNMIYLSQPIGVGFSYATEEEAPPDGRYGFADSHSYDTSDLAAVGTWEIVQAFLGALPHLDPTVTSKKFSLWTESYGGHYGPAFYKYFEDHNAAIANGTESGTKLNMDSLGIGNGIIDAAIQSPYYAEFAVNNTYGIKAVNDTVYTFMLQVYYMPGGCKDWLADCAAADRSTFHGQTICSSASNICRSLIRNIYIALSGRGTYDIRHPHNDPTPPDYYEDYLNLAEIQAALGVNLNYSDSGGSNVANGFEDSGDFAYPYFKSDLEAILNSGVRVAMYHGDADYTCNWFGGEAVSLALNYSHAAEFKAAGYTPLMVNGVEYGEVRQAGNFSFTRVYESGHEVPYYQPIAALAVFNRTLSGLAVSDGMTKVEAGYGTNGTAKATHTEPSVGLPSATAK</sequence>
<evidence type="ECO:0000256" key="5">
    <source>
        <dbReference type="ARBA" id="ARBA00023180"/>
    </source>
</evidence>
<dbReference type="PANTHER" id="PTHR11802:SF131">
    <property type="entry name" value="CARBOXYPEPTIDASE"/>
    <property type="match status" value="1"/>
</dbReference>
<keyword evidence="5" id="KW-0325">Glycoprotein</keyword>
<dbReference type="InterPro" id="IPR018202">
    <property type="entry name" value="Ser_caboxypep_ser_AS"/>
</dbReference>
<feature type="compositionally biased region" description="Polar residues" evidence="7">
    <location>
        <begin position="505"/>
        <end position="514"/>
    </location>
</feature>
<dbReference type="GO" id="GO:0000324">
    <property type="term" value="C:fungal-type vacuole"/>
    <property type="evidence" value="ECO:0007669"/>
    <property type="project" value="TreeGrafter"/>
</dbReference>
<evidence type="ECO:0000256" key="1">
    <source>
        <dbReference type="ARBA" id="ARBA00009431"/>
    </source>
</evidence>
<evidence type="ECO:0000256" key="3">
    <source>
        <dbReference type="ARBA" id="ARBA00022670"/>
    </source>
</evidence>
<dbReference type="Gene3D" id="3.40.50.1820">
    <property type="entry name" value="alpha/beta hydrolase"/>
    <property type="match status" value="1"/>
</dbReference>
<accession>A0A9P4I0U8</accession>
<keyword evidence="6" id="KW-0732">Signal</keyword>
<evidence type="ECO:0000256" key="6">
    <source>
        <dbReference type="RuleBase" id="RU361156"/>
    </source>
</evidence>
<keyword evidence="3 6" id="KW-0645">Protease</keyword>
<dbReference type="OrthoDB" id="443318at2759"/>
<dbReference type="InterPro" id="IPR029058">
    <property type="entry name" value="AB_hydrolase_fold"/>
</dbReference>
<keyword evidence="4 6" id="KW-0378">Hydrolase</keyword>
<feature type="signal peptide" evidence="6">
    <location>
        <begin position="1"/>
        <end position="19"/>
    </location>
</feature>
<dbReference type="EC" id="3.4.16.-" evidence="6"/>
<dbReference type="PROSITE" id="PS00131">
    <property type="entry name" value="CARBOXYPEPT_SER_SER"/>
    <property type="match status" value="1"/>
</dbReference>
<dbReference type="PRINTS" id="PR00724">
    <property type="entry name" value="CRBOXYPTASEC"/>
</dbReference>
<dbReference type="InterPro" id="IPR001563">
    <property type="entry name" value="Peptidase_S10"/>
</dbReference>
<dbReference type="SUPFAM" id="SSF53474">
    <property type="entry name" value="alpha/beta-Hydrolases"/>
    <property type="match status" value="1"/>
</dbReference>
<dbReference type="PANTHER" id="PTHR11802">
    <property type="entry name" value="SERINE PROTEASE FAMILY S10 SERINE CARBOXYPEPTIDASE"/>
    <property type="match status" value="1"/>
</dbReference>
<comment type="caution">
    <text evidence="8">The sequence shown here is derived from an EMBL/GenBank/DDBJ whole genome shotgun (WGS) entry which is preliminary data.</text>
</comment>
<dbReference type="AlphaFoldDB" id="A0A9P4I0U8"/>
<comment type="similarity">
    <text evidence="1 6">Belongs to the peptidase S10 family.</text>
</comment>
<evidence type="ECO:0000313" key="9">
    <source>
        <dbReference type="Proteomes" id="UP000799772"/>
    </source>
</evidence>
<dbReference type="Proteomes" id="UP000799772">
    <property type="component" value="Unassembled WGS sequence"/>
</dbReference>
<dbReference type="EMBL" id="ML978141">
    <property type="protein sequence ID" value="KAF2092900.1"/>
    <property type="molecule type" value="Genomic_DNA"/>
</dbReference>
<evidence type="ECO:0000313" key="8">
    <source>
        <dbReference type="EMBL" id="KAF2092900.1"/>
    </source>
</evidence>
<protein>
    <recommendedName>
        <fullName evidence="6">Carboxypeptidase</fullName>
        <ecNumber evidence="6">3.4.16.-</ecNumber>
    </recommendedName>
</protein>
<evidence type="ECO:0000256" key="4">
    <source>
        <dbReference type="ARBA" id="ARBA00022801"/>
    </source>
</evidence>
<keyword evidence="9" id="KW-1185">Reference proteome</keyword>